<proteinExistence type="predicted"/>
<keyword evidence="3" id="KW-1185">Reference proteome</keyword>
<dbReference type="AlphaFoldDB" id="A0A369WT57"/>
<gene>
    <name evidence="2" type="ORF">DV711_04025</name>
</gene>
<sequence>MAKGLHEHQLRHQGLNRFGKDLTRRAGSCCELCENSGVKLSIHEVPPVPQEPDYDHCAFLCERCIEQLEYPKRRDPDYWHFLSKTVWHEVPAIQVLSVWMCRQLADQVPWAAELLEQLYLNPEVEEWLDRLEKS</sequence>
<evidence type="ECO:0000259" key="1">
    <source>
        <dbReference type="SMART" id="SM00782"/>
    </source>
</evidence>
<dbReference type="InterPro" id="IPR013991">
    <property type="entry name" value="PhnaA_N_proteobac"/>
</dbReference>
<evidence type="ECO:0000313" key="2">
    <source>
        <dbReference type="EMBL" id="RDE24761.1"/>
    </source>
</evidence>
<dbReference type="Proteomes" id="UP000253769">
    <property type="component" value="Unassembled WGS sequence"/>
</dbReference>
<dbReference type="EMBL" id="QQOH01000001">
    <property type="protein sequence ID" value="RDE24761.1"/>
    <property type="molecule type" value="Genomic_DNA"/>
</dbReference>
<protein>
    <submittedName>
        <fullName evidence="2">PhnA protein</fullName>
    </submittedName>
</protein>
<evidence type="ECO:0000313" key="3">
    <source>
        <dbReference type="Proteomes" id="UP000253769"/>
    </source>
</evidence>
<dbReference type="RefSeq" id="WP_114694351.1">
    <property type="nucleotide sequence ID" value="NZ_QQOH01000001.1"/>
</dbReference>
<reference evidence="2 3" key="1">
    <citation type="submission" date="2018-07" db="EMBL/GenBank/DDBJ databases">
        <title>Motiliproteus coralliicola sp. nov., a bacterium isolated from Coral.</title>
        <authorList>
            <person name="Wang G."/>
        </authorList>
    </citation>
    <scope>NUCLEOTIDE SEQUENCE [LARGE SCALE GENOMIC DNA]</scope>
    <source>
        <strain evidence="2 3">C34</strain>
    </source>
</reference>
<accession>A0A369WT57</accession>
<comment type="caution">
    <text evidence="2">The sequence shown here is derived from an EMBL/GenBank/DDBJ whole genome shotgun (WGS) entry which is preliminary data.</text>
</comment>
<organism evidence="2 3">
    <name type="scientific">Motiliproteus coralliicola</name>
    <dbReference type="NCBI Taxonomy" id="2283196"/>
    <lineage>
        <taxon>Bacteria</taxon>
        <taxon>Pseudomonadati</taxon>
        <taxon>Pseudomonadota</taxon>
        <taxon>Gammaproteobacteria</taxon>
        <taxon>Oceanospirillales</taxon>
        <taxon>Oceanospirillaceae</taxon>
        <taxon>Motiliproteus</taxon>
    </lineage>
</organism>
<dbReference type="SMART" id="SM00782">
    <property type="entry name" value="PhnA_Zn_Ribbon"/>
    <property type="match status" value="1"/>
</dbReference>
<feature type="domain" description="PhnA protein N-terminal proteobacterial" evidence="1">
    <location>
        <begin position="21"/>
        <end position="69"/>
    </location>
</feature>
<dbReference type="OrthoDB" id="9810131at2"/>
<name>A0A369WT57_9GAMM</name>